<dbReference type="Pfam" id="PF01535">
    <property type="entry name" value="PPR"/>
    <property type="match status" value="1"/>
</dbReference>
<evidence type="ECO:0000313" key="7">
    <source>
        <dbReference type="Proteomes" id="UP000604825"/>
    </source>
</evidence>
<dbReference type="OrthoDB" id="185373at2759"/>
<evidence type="ECO:0008006" key="8">
    <source>
        <dbReference type="Google" id="ProtNLM"/>
    </source>
</evidence>
<feature type="repeat" description="PPR" evidence="4">
    <location>
        <begin position="9"/>
        <end position="44"/>
    </location>
</feature>
<feature type="repeat" description="PPR" evidence="4">
    <location>
        <begin position="45"/>
        <end position="79"/>
    </location>
</feature>
<accession>A0A811RF61</accession>
<name>A0A811RF61_9POAL</name>
<sequence length="172" mass="18103">MAAAGVPANRVTYNVQLKGYCQQLQIGKARELFEETVTDAGIQPGMVTYNTLMDGCVLSDDSTGALAFFNEMWSRGIAPSTVSYMTLMKAFTVLGQPKVAHKVFEEMERDPRVTVDRAGGDGEAGGREDEGTRRAAGRGDVRQPGEGHHDGAQARGGAGALERGEGAVPGGG</sequence>
<reference evidence="6" key="1">
    <citation type="submission" date="2020-10" db="EMBL/GenBank/DDBJ databases">
        <authorList>
            <person name="Han B."/>
            <person name="Lu T."/>
            <person name="Zhao Q."/>
            <person name="Huang X."/>
            <person name="Zhao Y."/>
        </authorList>
    </citation>
    <scope>NUCLEOTIDE SEQUENCE</scope>
</reference>
<feature type="region of interest" description="Disordered" evidence="5">
    <location>
        <begin position="110"/>
        <end position="172"/>
    </location>
</feature>
<evidence type="ECO:0000256" key="5">
    <source>
        <dbReference type="SAM" id="MobiDB-lite"/>
    </source>
</evidence>
<evidence type="ECO:0000256" key="1">
    <source>
        <dbReference type="ARBA" id="ARBA00007626"/>
    </source>
</evidence>
<dbReference type="AlphaFoldDB" id="A0A811RF61"/>
<gene>
    <name evidence="6" type="ORF">NCGR_LOCUS51895</name>
</gene>
<dbReference type="InterPro" id="IPR011990">
    <property type="entry name" value="TPR-like_helical_dom_sf"/>
</dbReference>
<evidence type="ECO:0000313" key="6">
    <source>
        <dbReference type="EMBL" id="CAD6268590.1"/>
    </source>
</evidence>
<dbReference type="NCBIfam" id="TIGR00756">
    <property type="entry name" value="PPR"/>
    <property type="match status" value="2"/>
</dbReference>
<keyword evidence="2" id="KW-0677">Repeat</keyword>
<keyword evidence="3" id="KW-0809">Transit peptide</keyword>
<dbReference type="PANTHER" id="PTHR46598:SF5">
    <property type="entry name" value="PENTACOTRIPEPTIDE-REPEAT REGION OF PRORP DOMAIN-CONTAINING PROTEIN"/>
    <property type="match status" value="1"/>
</dbReference>
<dbReference type="Gene3D" id="1.25.40.10">
    <property type="entry name" value="Tetratricopeptide repeat domain"/>
    <property type="match status" value="1"/>
</dbReference>
<proteinExistence type="inferred from homology"/>
<feature type="repeat" description="PPR" evidence="4">
    <location>
        <begin position="80"/>
        <end position="110"/>
    </location>
</feature>
<dbReference type="Proteomes" id="UP000604825">
    <property type="component" value="Unassembled WGS sequence"/>
</dbReference>
<evidence type="ECO:0000256" key="2">
    <source>
        <dbReference type="ARBA" id="ARBA00022737"/>
    </source>
</evidence>
<comment type="similarity">
    <text evidence="1">Belongs to the PPR family. P subfamily.</text>
</comment>
<organism evidence="6 7">
    <name type="scientific">Miscanthus lutarioriparius</name>
    <dbReference type="NCBI Taxonomy" id="422564"/>
    <lineage>
        <taxon>Eukaryota</taxon>
        <taxon>Viridiplantae</taxon>
        <taxon>Streptophyta</taxon>
        <taxon>Embryophyta</taxon>
        <taxon>Tracheophyta</taxon>
        <taxon>Spermatophyta</taxon>
        <taxon>Magnoliopsida</taxon>
        <taxon>Liliopsida</taxon>
        <taxon>Poales</taxon>
        <taxon>Poaceae</taxon>
        <taxon>PACMAD clade</taxon>
        <taxon>Panicoideae</taxon>
        <taxon>Andropogonodae</taxon>
        <taxon>Andropogoneae</taxon>
        <taxon>Saccharinae</taxon>
        <taxon>Miscanthus</taxon>
    </lineage>
</organism>
<feature type="compositionally biased region" description="Basic and acidic residues" evidence="5">
    <location>
        <begin position="110"/>
        <end position="152"/>
    </location>
</feature>
<dbReference type="Pfam" id="PF13041">
    <property type="entry name" value="PPR_2"/>
    <property type="match status" value="1"/>
</dbReference>
<keyword evidence="7" id="KW-1185">Reference proteome</keyword>
<dbReference type="InterPro" id="IPR002885">
    <property type="entry name" value="PPR_rpt"/>
</dbReference>
<evidence type="ECO:0000256" key="4">
    <source>
        <dbReference type="PROSITE-ProRule" id="PRU00708"/>
    </source>
</evidence>
<dbReference type="PANTHER" id="PTHR46598">
    <property type="entry name" value="BNAC05G43320D PROTEIN"/>
    <property type="match status" value="1"/>
</dbReference>
<dbReference type="PROSITE" id="PS51375">
    <property type="entry name" value="PPR"/>
    <property type="match status" value="3"/>
</dbReference>
<protein>
    <recommendedName>
        <fullName evidence="8">Pentatricopeptide repeat-containing protein</fullName>
    </recommendedName>
</protein>
<comment type="caution">
    <text evidence="6">The sequence shown here is derived from an EMBL/GenBank/DDBJ whole genome shotgun (WGS) entry which is preliminary data.</text>
</comment>
<evidence type="ECO:0000256" key="3">
    <source>
        <dbReference type="ARBA" id="ARBA00022946"/>
    </source>
</evidence>
<dbReference type="EMBL" id="CAJGYO010000014">
    <property type="protein sequence ID" value="CAD6268590.1"/>
    <property type="molecule type" value="Genomic_DNA"/>
</dbReference>